<name>A0ABU3WXL8_9EURY</name>
<dbReference type="InterPro" id="IPR005912">
    <property type="entry name" value="Pus10"/>
</dbReference>
<proteinExistence type="inferred from homology"/>
<evidence type="ECO:0000313" key="8">
    <source>
        <dbReference type="Proteomes" id="UP001281203"/>
    </source>
</evidence>
<comment type="catalytic activity">
    <reaction evidence="5">
        <text>uridine(54) in tRNA = pseudouridine(54) in tRNA</text>
        <dbReference type="Rhea" id="RHEA:57876"/>
        <dbReference type="Rhea" id="RHEA-COMP:10193"/>
        <dbReference type="Rhea" id="RHEA-COMP:14141"/>
        <dbReference type="ChEBI" id="CHEBI:65314"/>
        <dbReference type="ChEBI" id="CHEBI:65315"/>
    </reaction>
</comment>
<evidence type="ECO:0000256" key="4">
    <source>
        <dbReference type="ARBA" id="ARBA00023235"/>
    </source>
</evidence>
<dbReference type="NCBIfam" id="TIGR01213">
    <property type="entry name" value="pseudo_Pus10arc"/>
    <property type="match status" value="1"/>
</dbReference>
<dbReference type="InterPro" id="IPR048741">
    <property type="entry name" value="Pus10-like_C"/>
</dbReference>
<comment type="catalytic activity">
    <reaction evidence="5">
        <text>uridine(55) in tRNA = pseudouridine(55) in tRNA</text>
        <dbReference type="Rhea" id="RHEA:42532"/>
        <dbReference type="Rhea" id="RHEA-COMP:10101"/>
        <dbReference type="Rhea" id="RHEA-COMP:10102"/>
        <dbReference type="ChEBI" id="CHEBI:65314"/>
        <dbReference type="ChEBI" id="CHEBI:65315"/>
        <dbReference type="EC" id="5.4.99.25"/>
    </reaction>
</comment>
<evidence type="ECO:0000259" key="6">
    <source>
        <dbReference type="PROSITE" id="PS51165"/>
    </source>
</evidence>
<keyword evidence="4 5" id="KW-0413">Isomerase</keyword>
<dbReference type="InterPro" id="IPR020103">
    <property type="entry name" value="PsdUridine_synth_cat_dom_sf"/>
</dbReference>
<feature type="binding site" evidence="5">
    <location>
        <position position="298"/>
    </location>
    <ligand>
        <name>substrate</name>
    </ligand>
</feature>
<dbReference type="EC" id="5.4.99.25" evidence="5"/>
<dbReference type="Pfam" id="PF21238">
    <property type="entry name" value="Pus10_C"/>
    <property type="match status" value="1"/>
</dbReference>
<evidence type="ECO:0000256" key="5">
    <source>
        <dbReference type="HAMAP-Rule" id="MF_01893"/>
    </source>
</evidence>
<protein>
    <recommendedName>
        <fullName evidence="5">tRNA pseudouridine synthase Pus10</fullName>
        <ecNumber evidence="5">5.4.99.25</ecNumber>
    </recommendedName>
    <alternativeName>
        <fullName evidence="5">tRNA pseudouridine 54/55 synthase</fullName>
        <shortName evidence="5">Psi54/55 synthase</shortName>
    </alternativeName>
</protein>
<keyword evidence="3 5" id="KW-0694">RNA-binding</keyword>
<dbReference type="EMBL" id="WBKO01000001">
    <property type="protein sequence ID" value="MDV2480537.1"/>
    <property type="molecule type" value="Genomic_DNA"/>
</dbReference>
<dbReference type="RefSeq" id="WP_317063508.1">
    <property type="nucleotide sequence ID" value="NZ_WBKO01000001.1"/>
</dbReference>
<dbReference type="InterPro" id="IPR039894">
    <property type="entry name" value="Pus10-like"/>
</dbReference>
<dbReference type="Gene3D" id="3.30.70.2510">
    <property type="match status" value="1"/>
</dbReference>
<evidence type="ECO:0000256" key="1">
    <source>
        <dbReference type="ARBA" id="ARBA00009652"/>
    </source>
</evidence>
<dbReference type="HAMAP" id="MF_01893">
    <property type="entry name" value="Pus10_arch"/>
    <property type="match status" value="1"/>
</dbReference>
<feature type="domain" description="THUMP" evidence="6">
    <location>
        <begin position="45"/>
        <end position="163"/>
    </location>
</feature>
<reference evidence="7 8" key="1">
    <citation type="submission" date="2019-10" db="EMBL/GenBank/DDBJ databases">
        <title>Isolation and characterization of Methanoculleus sp. Wushi-C6 from a hot spring well.</title>
        <authorList>
            <person name="Chen S.-C."/>
            <person name="Lan Z.-H."/>
            <person name="You Y.-T."/>
            <person name="Lai M.-C."/>
        </authorList>
    </citation>
    <scope>NUCLEOTIDE SEQUENCE [LARGE SCALE GENOMIC DNA]</scope>
    <source>
        <strain evidence="7 8">Wushi-C6</strain>
    </source>
</reference>
<comment type="caution">
    <text evidence="7">The sequence shown here is derived from an EMBL/GenBank/DDBJ whole genome shotgun (WGS) entry which is preliminary data.</text>
</comment>
<keyword evidence="8" id="KW-1185">Reference proteome</keyword>
<evidence type="ECO:0000313" key="7">
    <source>
        <dbReference type="EMBL" id="MDV2480537.1"/>
    </source>
</evidence>
<dbReference type="SMART" id="SM00981">
    <property type="entry name" value="THUMP"/>
    <property type="match status" value="1"/>
</dbReference>
<dbReference type="PANTHER" id="PTHR21568:SF0">
    <property type="entry name" value="TRNA PSEUDOURIDINE SYNTHASE PUS10"/>
    <property type="match status" value="1"/>
</dbReference>
<evidence type="ECO:0000256" key="3">
    <source>
        <dbReference type="ARBA" id="ARBA00022884"/>
    </source>
</evidence>
<comment type="function">
    <text evidence="5">Responsible for synthesis of pseudouridine from uracil-54 and uracil-55 in the psi GC loop of transfer RNAs.</text>
</comment>
<dbReference type="PROSITE" id="PS51165">
    <property type="entry name" value="THUMP"/>
    <property type="match status" value="1"/>
</dbReference>
<dbReference type="PANTHER" id="PTHR21568">
    <property type="entry name" value="TRNA PSEUDOURIDINE SYNTHASE PUS10"/>
    <property type="match status" value="1"/>
</dbReference>
<feature type="binding site" evidence="5">
    <location>
        <position position="370"/>
    </location>
    <ligand>
        <name>substrate</name>
    </ligand>
</feature>
<dbReference type="InterPro" id="IPR055174">
    <property type="entry name" value="Pus10_THUMP_arc"/>
</dbReference>
<evidence type="ECO:0000256" key="2">
    <source>
        <dbReference type="ARBA" id="ARBA00022694"/>
    </source>
</evidence>
<dbReference type="Gene3D" id="3.30.70.3190">
    <property type="match status" value="1"/>
</dbReference>
<gene>
    <name evidence="5" type="primary">pus10</name>
    <name evidence="7" type="ORF">F8E02_00650</name>
</gene>
<dbReference type="Proteomes" id="UP001281203">
    <property type="component" value="Unassembled WGS sequence"/>
</dbReference>
<dbReference type="InterPro" id="IPR004114">
    <property type="entry name" value="THUMP_dom"/>
</dbReference>
<comment type="similarity">
    <text evidence="1 5">Belongs to the pseudouridine synthase Pus10 family.</text>
</comment>
<dbReference type="Pfam" id="PF22023">
    <property type="entry name" value="Pus10_THUMP_arc"/>
    <property type="match status" value="1"/>
</dbReference>
<feature type="active site" description="Nucleophile" evidence="5">
    <location>
        <position position="232"/>
    </location>
</feature>
<organism evidence="7 8">
    <name type="scientific">Methanoculleus caldifontis</name>
    <dbReference type="NCBI Taxonomy" id="2651577"/>
    <lineage>
        <taxon>Archaea</taxon>
        <taxon>Methanobacteriati</taxon>
        <taxon>Methanobacteriota</taxon>
        <taxon>Stenosarchaea group</taxon>
        <taxon>Methanomicrobia</taxon>
        <taxon>Methanomicrobiales</taxon>
        <taxon>Methanomicrobiaceae</taxon>
        <taxon>Methanoculleus</taxon>
    </lineage>
</organism>
<sequence>MEIIEEVEAILGYGETCDRCLGRFFGKRSFGLTNEERGRALRITRELAANVPHREADHGSCWICGGELYRVDEWAAKVVEAVQGLEFETFLVGTKVPPLVAESEEMVWSDLALRDPEPLKAEMNREVGKAVSVLAGKTADLKRPDIVVILDLSEGTVEVQVNPIYFVGRYLKYERGIPQTHWDCRACRGAGCEKCNFTGKQYADSVEELIGRPVIEAFDAENAVLHGAGREDIDARMLGSGRPFVMEVEVPRRRSVDLAALEEEINRNADGRVGVHLTGWADRKTVQSLKSDQAHKKYRILVETDASVTPEEFGAALDQLKGVTIRQRTPIRVSHRRADKVRERQVLDIQCTGTQDDRYWVEVVGEAGLYIKELVSGDSGRTQPSLAQILGRTARVVSLDVVLVKTANEYGE</sequence>
<dbReference type="SUPFAM" id="SSF55120">
    <property type="entry name" value="Pseudouridine synthase"/>
    <property type="match status" value="1"/>
</dbReference>
<keyword evidence="2 5" id="KW-0819">tRNA processing</keyword>
<accession>A0ABU3WXL8</accession>